<keyword evidence="3" id="KW-1185">Reference proteome</keyword>
<evidence type="ECO:0000259" key="1">
    <source>
        <dbReference type="Pfam" id="PF13167"/>
    </source>
</evidence>
<dbReference type="Gene3D" id="3.40.50.11060">
    <property type="entry name" value="GTPase HflX, N-terminal domain"/>
    <property type="match status" value="1"/>
</dbReference>
<name>A0ABD1US69_9LAMI</name>
<accession>A0ABD1US69</accession>
<feature type="domain" description="GTPase HflX N-terminal" evidence="1">
    <location>
        <begin position="91"/>
        <end position="146"/>
    </location>
</feature>
<dbReference type="EMBL" id="JBFOLJ010000006">
    <property type="protein sequence ID" value="KAL2527906.1"/>
    <property type="molecule type" value="Genomic_DNA"/>
</dbReference>
<evidence type="ECO:0000313" key="2">
    <source>
        <dbReference type="EMBL" id="KAL2527906.1"/>
    </source>
</evidence>
<dbReference type="AlphaFoldDB" id="A0ABD1US69"/>
<comment type="caution">
    <text evidence="2">The sequence shown here is derived from an EMBL/GenBank/DDBJ whole genome shotgun (WGS) entry which is preliminary data.</text>
</comment>
<dbReference type="Pfam" id="PF13167">
    <property type="entry name" value="GTP-bdg_N"/>
    <property type="match status" value="1"/>
</dbReference>
<organism evidence="2 3">
    <name type="scientific">Forsythia ovata</name>
    <dbReference type="NCBI Taxonomy" id="205694"/>
    <lineage>
        <taxon>Eukaryota</taxon>
        <taxon>Viridiplantae</taxon>
        <taxon>Streptophyta</taxon>
        <taxon>Embryophyta</taxon>
        <taxon>Tracheophyta</taxon>
        <taxon>Spermatophyta</taxon>
        <taxon>Magnoliopsida</taxon>
        <taxon>eudicotyledons</taxon>
        <taxon>Gunneridae</taxon>
        <taxon>Pentapetalae</taxon>
        <taxon>asterids</taxon>
        <taxon>lamiids</taxon>
        <taxon>Lamiales</taxon>
        <taxon>Oleaceae</taxon>
        <taxon>Forsythieae</taxon>
        <taxon>Forsythia</taxon>
    </lineage>
</organism>
<dbReference type="Proteomes" id="UP001604277">
    <property type="component" value="Unassembled WGS sequence"/>
</dbReference>
<reference evidence="3" key="1">
    <citation type="submission" date="2024-07" db="EMBL/GenBank/DDBJ databases">
        <title>Two chromosome-level genome assemblies of Korean endemic species Abeliophyllum distichum and Forsythia ovata (Oleaceae).</title>
        <authorList>
            <person name="Jang H."/>
        </authorList>
    </citation>
    <scope>NUCLEOTIDE SEQUENCE [LARGE SCALE GENOMIC DNA]</scope>
</reference>
<dbReference type="InterPro" id="IPR025121">
    <property type="entry name" value="GTPase_HflX_N"/>
</dbReference>
<dbReference type="InterPro" id="IPR042108">
    <property type="entry name" value="GTPase_HflX_N_sf"/>
</dbReference>
<gene>
    <name evidence="2" type="ORF">Fot_20507</name>
</gene>
<sequence>MELEFCTSDYTDEERNAAFAVHELASIRLEDEVFREETQKARNQNLLEKKPNVEEKYYVVNGERTIHVLEEKAYLVGVARKSDADDSFGIEKSLSELEQLADTAGLLFTCNAKSEDREIGSGKVAEIKSAIHGFDVETVIFDDKLSLGLVSL</sequence>
<evidence type="ECO:0000313" key="3">
    <source>
        <dbReference type="Proteomes" id="UP001604277"/>
    </source>
</evidence>
<proteinExistence type="predicted"/>
<protein>
    <submittedName>
        <fullName evidence="2">GTP-binding protein</fullName>
    </submittedName>
</protein>